<keyword evidence="10" id="KW-1185">Reference proteome</keyword>
<evidence type="ECO:0000256" key="3">
    <source>
        <dbReference type="ARBA" id="ARBA00022475"/>
    </source>
</evidence>
<name>A0AAW1DJI6_9HEMI</name>
<evidence type="ECO:0000313" key="10">
    <source>
        <dbReference type="Proteomes" id="UP001461498"/>
    </source>
</evidence>
<evidence type="ECO:0000256" key="6">
    <source>
        <dbReference type="ARBA" id="ARBA00023136"/>
    </source>
</evidence>
<evidence type="ECO:0000256" key="1">
    <source>
        <dbReference type="ARBA" id="ARBA00004651"/>
    </source>
</evidence>
<keyword evidence="3" id="KW-1003">Cell membrane</keyword>
<keyword evidence="6 7" id="KW-0472">Membrane</keyword>
<evidence type="ECO:0000256" key="4">
    <source>
        <dbReference type="ARBA" id="ARBA00022692"/>
    </source>
</evidence>
<organism evidence="9 10">
    <name type="scientific">Rhynocoris fuscipes</name>
    <dbReference type="NCBI Taxonomy" id="488301"/>
    <lineage>
        <taxon>Eukaryota</taxon>
        <taxon>Metazoa</taxon>
        <taxon>Ecdysozoa</taxon>
        <taxon>Arthropoda</taxon>
        <taxon>Hexapoda</taxon>
        <taxon>Insecta</taxon>
        <taxon>Pterygota</taxon>
        <taxon>Neoptera</taxon>
        <taxon>Paraneoptera</taxon>
        <taxon>Hemiptera</taxon>
        <taxon>Heteroptera</taxon>
        <taxon>Panheteroptera</taxon>
        <taxon>Cimicomorpha</taxon>
        <taxon>Reduviidae</taxon>
        <taxon>Harpactorinae</taxon>
        <taxon>Harpactorini</taxon>
        <taxon>Rhynocoris</taxon>
    </lineage>
</organism>
<feature type="region of interest" description="Disordered" evidence="8">
    <location>
        <begin position="349"/>
        <end position="375"/>
    </location>
</feature>
<evidence type="ECO:0000256" key="2">
    <source>
        <dbReference type="ARBA" id="ARBA00008789"/>
    </source>
</evidence>
<feature type="transmembrane region" description="Helical" evidence="7">
    <location>
        <begin position="148"/>
        <end position="168"/>
    </location>
</feature>
<sequence>MSDKQFLPLCDLLFNIISLASYFCDLVFDLTSAYALYTTGKEIWCYLIIFFVSLSLLLVQGISLKWFLSTTSTKCGRFGLLLVHTCQSGILWRYFKLFLPVDLSCVKFEVRDLCILRMIHAFSQSAPLLLIELHLFLSGTLDKELRELNLVSVCLSLFSVSWALASFSKNVKVHNVHKLVLTWLGVIFQLNWRLCTVGCRACALVLYSSAYGRWVIVVLVLHWLAMFLLLACPEGVASEGNNHENHVMKRTSVSAVIATVYIFSYVNIHETKQRSYNMIIFYVVMTLENVLLCFSWYLSLPDRTVVGYKPLILIPVYCLGFVFMGLYYRYFHVRRLKYEHRPRTIYLNQQGQTESSMPSAEDSPNGEVTQTETRIDLQPEKNNHKSLTRYRYYGGLGHNHHNGVPGVFNCRFTNPYAAKTALSKRKKKKPTSFVPPPTLIARQRCPLPFWCGQIVAEEKPGSSQSEIQAKLEEKKKQQMAELRDLEEEMLRHAYPQQLQPNAYLCRLEPESIPYTLPRQTRYFKRSRKHIKTSRYCPPANSSDGDVDSGDEVDDQVCCSPTAAQLKLNSRMVKHETKL</sequence>
<keyword evidence="4 7" id="KW-0812">Transmembrane</keyword>
<dbReference type="PANTHER" id="PTHR16024:SF4">
    <property type="entry name" value="XK-RELATED PROTEIN"/>
    <property type="match status" value="1"/>
</dbReference>
<comment type="caution">
    <text evidence="9">The sequence shown here is derived from an EMBL/GenBank/DDBJ whole genome shotgun (WGS) entry which is preliminary data.</text>
</comment>
<evidence type="ECO:0000256" key="5">
    <source>
        <dbReference type="ARBA" id="ARBA00022989"/>
    </source>
</evidence>
<comment type="subcellular location">
    <subcellularLocation>
        <location evidence="1">Cell membrane</location>
        <topology evidence="1">Multi-pass membrane protein</topology>
    </subcellularLocation>
    <subcellularLocation>
        <location evidence="7">Membrane</location>
        <topology evidence="7">Multi-pass membrane protein</topology>
    </subcellularLocation>
</comment>
<dbReference type="InterPro" id="IPR018629">
    <property type="entry name" value="XK-rel"/>
</dbReference>
<protein>
    <recommendedName>
        <fullName evidence="7">XK-related protein</fullName>
    </recommendedName>
</protein>
<keyword evidence="5 7" id="KW-1133">Transmembrane helix</keyword>
<evidence type="ECO:0000256" key="7">
    <source>
        <dbReference type="RuleBase" id="RU910716"/>
    </source>
</evidence>
<accession>A0AAW1DJI6</accession>
<gene>
    <name evidence="9" type="ORF">O3M35_005786</name>
</gene>
<evidence type="ECO:0000313" key="9">
    <source>
        <dbReference type="EMBL" id="KAK9511174.1"/>
    </source>
</evidence>
<dbReference type="PANTHER" id="PTHR16024">
    <property type="entry name" value="XK-RELATED PROTEIN"/>
    <property type="match status" value="1"/>
</dbReference>
<feature type="compositionally biased region" description="Polar residues" evidence="8">
    <location>
        <begin position="349"/>
        <end position="358"/>
    </location>
</feature>
<feature type="transmembrane region" description="Helical" evidence="7">
    <location>
        <begin position="311"/>
        <end position="331"/>
    </location>
</feature>
<dbReference type="InterPro" id="IPR050895">
    <property type="entry name" value="XK-related_scramblase"/>
</dbReference>
<feature type="transmembrane region" description="Helical" evidence="7">
    <location>
        <begin position="43"/>
        <end position="68"/>
    </location>
</feature>
<dbReference type="EMBL" id="JAPXFL010000002">
    <property type="protein sequence ID" value="KAK9511174.1"/>
    <property type="molecule type" value="Genomic_DNA"/>
</dbReference>
<feature type="transmembrane region" description="Helical" evidence="7">
    <location>
        <begin position="180"/>
        <end position="207"/>
    </location>
</feature>
<evidence type="ECO:0000256" key="8">
    <source>
        <dbReference type="SAM" id="MobiDB-lite"/>
    </source>
</evidence>
<proteinExistence type="inferred from homology"/>
<reference evidence="9 10" key="1">
    <citation type="submission" date="2022-12" db="EMBL/GenBank/DDBJ databases">
        <title>Chromosome-level genome assembly of true bugs.</title>
        <authorList>
            <person name="Ma L."/>
            <person name="Li H."/>
        </authorList>
    </citation>
    <scope>NUCLEOTIDE SEQUENCE [LARGE SCALE GENOMIC DNA]</scope>
    <source>
        <strain evidence="9">Lab_2022b</strain>
    </source>
</reference>
<feature type="transmembrane region" description="Helical" evidence="7">
    <location>
        <begin position="280"/>
        <end position="299"/>
    </location>
</feature>
<feature type="transmembrane region" description="Helical" evidence="7">
    <location>
        <begin position="251"/>
        <end position="268"/>
    </location>
</feature>
<dbReference type="GO" id="GO:0005886">
    <property type="term" value="C:plasma membrane"/>
    <property type="evidence" value="ECO:0007669"/>
    <property type="project" value="UniProtKB-SubCell"/>
</dbReference>
<comment type="similarity">
    <text evidence="2 7">Belongs to the XK family.</text>
</comment>
<feature type="transmembrane region" description="Helical" evidence="7">
    <location>
        <begin position="12"/>
        <end position="37"/>
    </location>
</feature>
<dbReference type="AlphaFoldDB" id="A0AAW1DJI6"/>
<dbReference type="Proteomes" id="UP001461498">
    <property type="component" value="Unassembled WGS sequence"/>
</dbReference>
<dbReference type="Pfam" id="PF09815">
    <property type="entry name" value="XK-related"/>
    <property type="match status" value="1"/>
</dbReference>
<feature type="transmembrane region" description="Helical" evidence="7">
    <location>
        <begin position="214"/>
        <end position="231"/>
    </location>
</feature>